<comment type="caution">
    <text evidence="1">The sequence shown here is derived from an EMBL/GenBank/DDBJ whole genome shotgun (WGS) entry which is preliminary data.</text>
</comment>
<gene>
    <name evidence="1" type="ORF">HMPREF1977_2180</name>
</gene>
<organism evidence="1 2">
    <name type="scientific">Capnocytophaga ochracea F0287</name>
    <dbReference type="NCBI Taxonomy" id="873517"/>
    <lineage>
        <taxon>Bacteria</taxon>
        <taxon>Pseudomonadati</taxon>
        <taxon>Bacteroidota</taxon>
        <taxon>Flavobacteriia</taxon>
        <taxon>Flavobacteriales</taxon>
        <taxon>Flavobacteriaceae</taxon>
        <taxon>Capnocytophaga</taxon>
    </lineage>
</organism>
<evidence type="ECO:0000313" key="1">
    <source>
        <dbReference type="EMBL" id="EFS96539.1"/>
    </source>
</evidence>
<dbReference type="AlphaFoldDB" id="E4MUX0"/>
<name>E4MUX0_CAPOC</name>
<dbReference type="EMBL" id="AEOH01000050">
    <property type="protein sequence ID" value="EFS96539.1"/>
    <property type="molecule type" value="Genomic_DNA"/>
</dbReference>
<protein>
    <submittedName>
        <fullName evidence="1">Uncharacterized protein</fullName>
    </submittedName>
</protein>
<proteinExistence type="predicted"/>
<evidence type="ECO:0000313" key="2">
    <source>
        <dbReference type="Proteomes" id="UP000005391"/>
    </source>
</evidence>
<dbReference type="HOGENOM" id="CLU_3231252_0_0_10"/>
<reference evidence="1 2" key="1">
    <citation type="submission" date="2010-10" db="EMBL/GenBank/DDBJ databases">
        <authorList>
            <person name="Muzny D."/>
            <person name="Qin X."/>
            <person name="Deng J."/>
            <person name="Jiang H."/>
            <person name="Liu Y."/>
            <person name="Qu J."/>
            <person name="Song X.-Z."/>
            <person name="Zhang L."/>
            <person name="Thornton R."/>
            <person name="Coyle M."/>
            <person name="Francisco L."/>
            <person name="Jackson L."/>
            <person name="Javaid M."/>
            <person name="Korchina V."/>
            <person name="Kovar C."/>
            <person name="Mata R."/>
            <person name="Mathew T."/>
            <person name="Ngo R."/>
            <person name="Nguyen L."/>
            <person name="Nguyen N."/>
            <person name="Okwuonu G."/>
            <person name="Ongeri F."/>
            <person name="Pham C."/>
            <person name="Simmons D."/>
            <person name="Wilczek-Boney K."/>
            <person name="Hale W."/>
            <person name="Jakkamsetti A."/>
            <person name="Pham P."/>
            <person name="Ruth R."/>
            <person name="San Lucas F."/>
            <person name="Warren J."/>
            <person name="Zhang J."/>
            <person name="Zhao Z."/>
            <person name="Zhou C."/>
            <person name="Zhu D."/>
            <person name="Lee S."/>
            <person name="Bess C."/>
            <person name="Blankenburg K."/>
            <person name="Forbes L."/>
            <person name="Fu Q."/>
            <person name="Gubbala S."/>
            <person name="Hirani K."/>
            <person name="Jayaseelan J.C."/>
            <person name="Lara F."/>
            <person name="Munidasa M."/>
            <person name="Palculict T."/>
            <person name="Patil S."/>
            <person name="Pu L.-L."/>
            <person name="Saada N."/>
            <person name="Tang L."/>
            <person name="Weissenberger G."/>
            <person name="Zhu Y."/>
            <person name="Hemphill L."/>
            <person name="Shang Y."/>
            <person name="Youmans B."/>
            <person name="Ayvaz T."/>
            <person name="Ross M."/>
            <person name="Santibanez J."/>
            <person name="Aqrawi P."/>
            <person name="Gross S."/>
            <person name="Joshi V."/>
            <person name="Fowler G."/>
            <person name="Nazareth L."/>
            <person name="Reid J."/>
            <person name="Worley K."/>
            <person name="Petrosino J."/>
            <person name="Highlander S."/>
            <person name="Gibbs R."/>
        </authorList>
    </citation>
    <scope>NUCLEOTIDE SEQUENCE [LARGE SCALE GENOMIC DNA]</scope>
    <source>
        <strain evidence="1 2">F0287</strain>
    </source>
</reference>
<sequence length="43" mass="4647">MAVRQGVREVLFAGRIVRGGRIGGSGKKGERESLDVLNYASRT</sequence>
<dbReference type="Proteomes" id="UP000005391">
    <property type="component" value="Unassembled WGS sequence"/>
</dbReference>
<accession>E4MUX0</accession>